<evidence type="ECO:0000256" key="1">
    <source>
        <dbReference type="SAM" id="Phobius"/>
    </source>
</evidence>
<keyword evidence="1" id="KW-0472">Membrane</keyword>
<sequence>MRGEQAKQGGVAHIHPPAAIALADIKSMQTFVTTVASQGPLLLIIFALVVLTTAVIILSIGDYLLRLPCDNILGVASGAKGNPAILVFATRMAPTEQPYIGCEMIFPSATIVKLIAVQIIGLITRSG</sequence>
<dbReference type="Pfam" id="PF06826">
    <property type="entry name" value="Asp-Al_Ex"/>
    <property type="match status" value="1"/>
</dbReference>
<organism evidence="3 4">
    <name type="scientific">Roseomonas nitratireducens</name>
    <dbReference type="NCBI Taxonomy" id="2820810"/>
    <lineage>
        <taxon>Bacteria</taxon>
        <taxon>Pseudomonadati</taxon>
        <taxon>Pseudomonadota</taxon>
        <taxon>Alphaproteobacteria</taxon>
        <taxon>Acetobacterales</taxon>
        <taxon>Roseomonadaceae</taxon>
        <taxon>Roseomonas</taxon>
    </lineage>
</organism>
<comment type="caution">
    <text evidence="3">The sequence shown here is derived from an EMBL/GenBank/DDBJ whole genome shotgun (WGS) entry which is preliminary data.</text>
</comment>
<keyword evidence="1" id="KW-1133">Transmembrane helix</keyword>
<evidence type="ECO:0000313" key="4">
    <source>
        <dbReference type="Proteomes" id="UP000680815"/>
    </source>
</evidence>
<dbReference type="RefSeq" id="WP_209351583.1">
    <property type="nucleotide sequence ID" value="NZ_JAGIYZ010000008.1"/>
</dbReference>
<dbReference type="InterPro" id="IPR006512">
    <property type="entry name" value="YidE_YbjL"/>
</dbReference>
<feature type="transmembrane region" description="Helical" evidence="1">
    <location>
        <begin position="41"/>
        <end position="65"/>
    </location>
</feature>
<gene>
    <name evidence="3" type="ORF">J5Y09_09805</name>
</gene>
<evidence type="ECO:0000259" key="2">
    <source>
        <dbReference type="Pfam" id="PF06826"/>
    </source>
</evidence>
<dbReference type="Proteomes" id="UP000680815">
    <property type="component" value="Unassembled WGS sequence"/>
</dbReference>
<evidence type="ECO:0000313" key="3">
    <source>
        <dbReference type="EMBL" id="MBP0464206.1"/>
    </source>
</evidence>
<feature type="domain" description="YidE/YbjL duplication" evidence="2">
    <location>
        <begin position="27"/>
        <end position="120"/>
    </location>
</feature>
<reference evidence="3 4" key="1">
    <citation type="submission" date="2021-03" db="EMBL/GenBank/DDBJ databases">
        <authorList>
            <person name="So Y."/>
        </authorList>
    </citation>
    <scope>NUCLEOTIDE SEQUENCE [LARGE SCALE GENOMIC DNA]</scope>
    <source>
        <strain evidence="3 4">PWR1</strain>
    </source>
</reference>
<keyword evidence="4" id="KW-1185">Reference proteome</keyword>
<dbReference type="EMBL" id="JAGIYZ010000008">
    <property type="protein sequence ID" value="MBP0464206.1"/>
    <property type="molecule type" value="Genomic_DNA"/>
</dbReference>
<protein>
    <recommendedName>
        <fullName evidence="2">YidE/YbjL duplication domain-containing protein</fullName>
    </recommendedName>
</protein>
<name>A0ABS4AS76_9PROT</name>
<accession>A0ABS4AS76</accession>
<proteinExistence type="predicted"/>
<keyword evidence="1" id="KW-0812">Transmembrane</keyword>